<feature type="compositionally biased region" description="Polar residues" evidence="1">
    <location>
        <begin position="193"/>
        <end position="203"/>
    </location>
</feature>
<protein>
    <submittedName>
        <fullName evidence="3">Uncharacterized protein</fullName>
    </submittedName>
</protein>
<dbReference type="Proteomes" id="UP000703269">
    <property type="component" value="Unassembled WGS sequence"/>
</dbReference>
<reference evidence="3 4" key="1">
    <citation type="submission" date="2021-08" db="EMBL/GenBank/DDBJ databases">
        <title>Draft Genome Sequence of Phanerochaete sordida strain YK-624.</title>
        <authorList>
            <person name="Mori T."/>
            <person name="Dohra H."/>
            <person name="Suzuki T."/>
            <person name="Kawagishi H."/>
            <person name="Hirai H."/>
        </authorList>
    </citation>
    <scope>NUCLEOTIDE SEQUENCE [LARGE SCALE GENOMIC DNA]</scope>
    <source>
        <strain evidence="3 4">YK-624</strain>
    </source>
</reference>
<accession>A0A9P3LAB9</accession>
<keyword evidence="2" id="KW-0812">Transmembrane</keyword>
<proteinExistence type="predicted"/>
<dbReference type="AlphaFoldDB" id="A0A9P3LAB9"/>
<feature type="transmembrane region" description="Helical" evidence="2">
    <location>
        <begin position="28"/>
        <end position="52"/>
    </location>
</feature>
<evidence type="ECO:0000313" key="3">
    <source>
        <dbReference type="EMBL" id="GJE88015.1"/>
    </source>
</evidence>
<sequence>MTGLSRREASTVLPRDSDGIPEIGGSSAGFIILVVVLAAIFILCSIGVFFLLRSHREDPYERHARRVLSGRREDITYQMPLGPPGLKEKFKSLFRMRGGGGWVRASSGDDEWDASDPEARGRPYDPPSGHRAGDSRWGSDSQATLSKSNFGVHKSDTLESIELSAPALKNVTLPTLSYSDPYSSPPPPMEGSVRSTGLESPRQQGIGKDPSYSGLPLPTDRAPPTFENGTRFKESL</sequence>
<feature type="region of interest" description="Disordered" evidence="1">
    <location>
        <begin position="178"/>
        <end position="236"/>
    </location>
</feature>
<feature type="region of interest" description="Disordered" evidence="1">
    <location>
        <begin position="105"/>
        <end position="143"/>
    </location>
</feature>
<keyword evidence="4" id="KW-1185">Reference proteome</keyword>
<keyword evidence="2" id="KW-0472">Membrane</keyword>
<keyword evidence="2" id="KW-1133">Transmembrane helix</keyword>
<evidence type="ECO:0000313" key="4">
    <source>
        <dbReference type="Proteomes" id="UP000703269"/>
    </source>
</evidence>
<name>A0A9P3LAB9_9APHY</name>
<gene>
    <name evidence="3" type="ORF">PsYK624_040980</name>
</gene>
<dbReference type="EMBL" id="BPQB01000008">
    <property type="protein sequence ID" value="GJE88015.1"/>
    <property type="molecule type" value="Genomic_DNA"/>
</dbReference>
<evidence type="ECO:0000256" key="2">
    <source>
        <dbReference type="SAM" id="Phobius"/>
    </source>
</evidence>
<dbReference type="OrthoDB" id="3265603at2759"/>
<evidence type="ECO:0000256" key="1">
    <source>
        <dbReference type="SAM" id="MobiDB-lite"/>
    </source>
</evidence>
<organism evidence="3 4">
    <name type="scientific">Phanerochaete sordida</name>
    <dbReference type="NCBI Taxonomy" id="48140"/>
    <lineage>
        <taxon>Eukaryota</taxon>
        <taxon>Fungi</taxon>
        <taxon>Dikarya</taxon>
        <taxon>Basidiomycota</taxon>
        <taxon>Agaricomycotina</taxon>
        <taxon>Agaricomycetes</taxon>
        <taxon>Polyporales</taxon>
        <taxon>Phanerochaetaceae</taxon>
        <taxon>Phanerochaete</taxon>
    </lineage>
</organism>
<comment type="caution">
    <text evidence="3">The sequence shown here is derived from an EMBL/GenBank/DDBJ whole genome shotgun (WGS) entry which is preliminary data.</text>
</comment>